<sequence>MGRLSGKSEHSESDGRRGGETDEREWDDVGSMRSDCNRWDESEDPSLDIFYLLRWKASDDQTDRMCSERVDSHGEQREGSVDGADDETGGGEWERRGR</sequence>
<evidence type="ECO:0000313" key="2">
    <source>
        <dbReference type="EMBL" id="KAK2955938.1"/>
    </source>
</evidence>
<gene>
    <name evidence="2" type="ORF">BLNAU_9098</name>
</gene>
<comment type="caution">
    <text evidence="2">The sequence shown here is derived from an EMBL/GenBank/DDBJ whole genome shotgun (WGS) entry which is preliminary data.</text>
</comment>
<feature type="region of interest" description="Disordered" evidence="1">
    <location>
        <begin position="59"/>
        <end position="98"/>
    </location>
</feature>
<organism evidence="2 3">
    <name type="scientific">Blattamonas nauphoetae</name>
    <dbReference type="NCBI Taxonomy" id="2049346"/>
    <lineage>
        <taxon>Eukaryota</taxon>
        <taxon>Metamonada</taxon>
        <taxon>Preaxostyla</taxon>
        <taxon>Oxymonadida</taxon>
        <taxon>Blattamonas</taxon>
    </lineage>
</organism>
<keyword evidence="3" id="KW-1185">Reference proteome</keyword>
<dbReference type="EMBL" id="JARBJD010000061">
    <property type="protein sequence ID" value="KAK2955938.1"/>
    <property type="molecule type" value="Genomic_DNA"/>
</dbReference>
<dbReference type="Proteomes" id="UP001281761">
    <property type="component" value="Unassembled WGS sequence"/>
</dbReference>
<feature type="compositionally biased region" description="Basic and acidic residues" evidence="1">
    <location>
        <begin position="1"/>
        <end position="21"/>
    </location>
</feature>
<feature type="region of interest" description="Disordered" evidence="1">
    <location>
        <begin position="1"/>
        <end position="42"/>
    </location>
</feature>
<name>A0ABQ9XWT2_9EUKA</name>
<evidence type="ECO:0000313" key="3">
    <source>
        <dbReference type="Proteomes" id="UP001281761"/>
    </source>
</evidence>
<feature type="compositionally biased region" description="Basic and acidic residues" evidence="1">
    <location>
        <begin position="59"/>
        <end position="80"/>
    </location>
</feature>
<evidence type="ECO:0000256" key="1">
    <source>
        <dbReference type="SAM" id="MobiDB-lite"/>
    </source>
</evidence>
<proteinExistence type="predicted"/>
<protein>
    <submittedName>
        <fullName evidence="2">Uncharacterized protein</fullName>
    </submittedName>
</protein>
<accession>A0ABQ9XWT2</accession>
<reference evidence="2 3" key="1">
    <citation type="journal article" date="2022" name="bioRxiv">
        <title>Genomics of Preaxostyla Flagellates Illuminates Evolutionary Transitions and the Path Towards Mitochondrial Loss.</title>
        <authorList>
            <person name="Novak L.V.F."/>
            <person name="Treitli S.C."/>
            <person name="Pyrih J."/>
            <person name="Halakuc P."/>
            <person name="Pipaliya S.V."/>
            <person name="Vacek V."/>
            <person name="Brzon O."/>
            <person name="Soukal P."/>
            <person name="Eme L."/>
            <person name="Dacks J.B."/>
            <person name="Karnkowska A."/>
            <person name="Elias M."/>
            <person name="Hampl V."/>
        </authorList>
    </citation>
    <scope>NUCLEOTIDE SEQUENCE [LARGE SCALE GENOMIC DNA]</scope>
    <source>
        <strain evidence="2">NAU3</strain>
        <tissue evidence="2">Gut</tissue>
    </source>
</reference>